<protein>
    <recommendedName>
        <fullName evidence="4">DUF1648 domain-containing protein</fullName>
    </recommendedName>
</protein>
<keyword evidence="1" id="KW-0812">Transmembrane</keyword>
<evidence type="ECO:0000256" key="1">
    <source>
        <dbReference type="SAM" id="Phobius"/>
    </source>
</evidence>
<organism evidence="2 3">
    <name type="scientific">Candidatus Andersenbacteria bacterium RIFCSPHIGHO2_12_FULL_45_11b</name>
    <dbReference type="NCBI Taxonomy" id="1797282"/>
    <lineage>
        <taxon>Bacteria</taxon>
        <taxon>Candidatus Anderseniibacteriota</taxon>
    </lineage>
</organism>
<proteinExistence type="predicted"/>
<keyword evidence="1" id="KW-1133">Transmembrane helix</keyword>
<dbReference type="AlphaFoldDB" id="A0A1G1XD09"/>
<accession>A0A1G1XD09</accession>
<name>A0A1G1XD09_9BACT</name>
<comment type="caution">
    <text evidence="2">The sequence shown here is derived from an EMBL/GenBank/DDBJ whole genome shotgun (WGS) entry which is preliminary data.</text>
</comment>
<feature type="transmembrane region" description="Helical" evidence="1">
    <location>
        <begin position="12"/>
        <end position="34"/>
    </location>
</feature>
<evidence type="ECO:0008006" key="4">
    <source>
        <dbReference type="Google" id="ProtNLM"/>
    </source>
</evidence>
<evidence type="ECO:0000313" key="2">
    <source>
        <dbReference type="EMBL" id="OGY37844.1"/>
    </source>
</evidence>
<feature type="transmembrane region" description="Helical" evidence="1">
    <location>
        <begin position="89"/>
        <end position="110"/>
    </location>
</feature>
<sequence length="115" mass="12574">MRIKGYRPLGLPAVLAGISIFLNLAFWVLVLATFPKHDPSAILHYTAGVGVDFVGSGWQIFVLPIIGLIMLVLNAVLARLVQSASNVAYWVFWASLPLIEALLIGTYIILLRLNS</sequence>
<dbReference type="Proteomes" id="UP000177941">
    <property type="component" value="Unassembled WGS sequence"/>
</dbReference>
<keyword evidence="1" id="KW-0472">Membrane</keyword>
<dbReference type="EMBL" id="MHHS01000003">
    <property type="protein sequence ID" value="OGY37844.1"/>
    <property type="molecule type" value="Genomic_DNA"/>
</dbReference>
<reference evidence="2 3" key="1">
    <citation type="journal article" date="2016" name="Nat. Commun.">
        <title>Thousands of microbial genomes shed light on interconnected biogeochemical processes in an aquifer system.</title>
        <authorList>
            <person name="Anantharaman K."/>
            <person name="Brown C.T."/>
            <person name="Hug L.A."/>
            <person name="Sharon I."/>
            <person name="Castelle C.J."/>
            <person name="Probst A.J."/>
            <person name="Thomas B.C."/>
            <person name="Singh A."/>
            <person name="Wilkins M.J."/>
            <person name="Karaoz U."/>
            <person name="Brodie E.L."/>
            <person name="Williams K.H."/>
            <person name="Hubbard S.S."/>
            <person name="Banfield J.F."/>
        </authorList>
    </citation>
    <scope>NUCLEOTIDE SEQUENCE [LARGE SCALE GENOMIC DNA]</scope>
</reference>
<evidence type="ECO:0000313" key="3">
    <source>
        <dbReference type="Proteomes" id="UP000177941"/>
    </source>
</evidence>
<gene>
    <name evidence="2" type="ORF">A3E36_02200</name>
</gene>
<feature type="transmembrane region" description="Helical" evidence="1">
    <location>
        <begin position="58"/>
        <end position="77"/>
    </location>
</feature>